<feature type="region of interest" description="Disordered" evidence="1">
    <location>
        <begin position="46"/>
        <end position="70"/>
    </location>
</feature>
<keyword evidence="4" id="KW-1185">Reference proteome</keyword>
<dbReference type="SMART" id="SM00834">
    <property type="entry name" value="CxxC_CXXC_SSSS"/>
    <property type="match status" value="1"/>
</dbReference>
<dbReference type="KEGG" id="salq:SYNTR_1251"/>
<dbReference type="OrthoDB" id="9813321at2"/>
<protein>
    <recommendedName>
        <fullName evidence="2">Putative regulatory protein FmdB zinc ribbon domain-containing protein</fullName>
    </recommendedName>
</protein>
<proteinExistence type="predicted"/>
<dbReference type="NCBIfam" id="TIGR02605">
    <property type="entry name" value="CxxC_CxxC_SSSS"/>
    <property type="match status" value="1"/>
</dbReference>
<sequence length="70" mass="7600">MPIFDFQCKECDHKFDLMISNNDKDKAKCPKCKTTNVKQLLSLFNTGSSNKPSNNNNNSCHGCSAAGTGG</sequence>
<dbReference type="InterPro" id="IPR013429">
    <property type="entry name" value="Regulatory_FmdB_Zinc_ribbon"/>
</dbReference>
<name>A0A6I6DJ56_9FIRM</name>
<reference evidence="4" key="1">
    <citation type="journal article" date="2019" name="Microbiology">
        <title>Complete Genome Sequence of an Uncultured Bacterium of the Candidate Phylum Bipolaricaulota.</title>
        <authorList>
            <person name="Kadnikov V.V."/>
            <person name="Mardanov A.V."/>
            <person name="Beletsky A.V."/>
            <person name="Frank Y.A."/>
            <person name="Karnachuk O.V."/>
            <person name="Ravin N.V."/>
        </authorList>
    </citation>
    <scope>NUCLEOTIDE SEQUENCE [LARGE SCALE GENOMIC DNA]</scope>
</reference>
<feature type="domain" description="Putative regulatory protein FmdB zinc ribbon" evidence="2">
    <location>
        <begin position="1"/>
        <end position="42"/>
    </location>
</feature>
<evidence type="ECO:0000313" key="3">
    <source>
        <dbReference type="EMBL" id="QGT99844.1"/>
    </source>
</evidence>
<dbReference type="Proteomes" id="UP000426444">
    <property type="component" value="Chromosome"/>
</dbReference>
<dbReference type="Pfam" id="PF09723">
    <property type="entry name" value="Zn_ribbon_8"/>
    <property type="match status" value="1"/>
</dbReference>
<feature type="compositionally biased region" description="Low complexity" evidence="1">
    <location>
        <begin position="46"/>
        <end position="59"/>
    </location>
</feature>
<dbReference type="AlphaFoldDB" id="A0A6I6DJ56"/>
<gene>
    <name evidence="3" type="ORF">SYNTR_1251</name>
</gene>
<dbReference type="RefSeq" id="WP_156203695.1">
    <property type="nucleotide sequence ID" value="NZ_CP046457.1"/>
</dbReference>
<evidence type="ECO:0000256" key="1">
    <source>
        <dbReference type="SAM" id="MobiDB-lite"/>
    </source>
</evidence>
<organism evidence="3 4">
    <name type="scientific">Candidatus Syntrophocurvum alkaliphilum</name>
    <dbReference type="NCBI Taxonomy" id="2293317"/>
    <lineage>
        <taxon>Bacteria</taxon>
        <taxon>Bacillati</taxon>
        <taxon>Bacillota</taxon>
        <taxon>Clostridia</taxon>
        <taxon>Eubacteriales</taxon>
        <taxon>Syntrophomonadaceae</taxon>
        <taxon>Candidatus Syntrophocurvum</taxon>
    </lineage>
</organism>
<evidence type="ECO:0000313" key="4">
    <source>
        <dbReference type="Proteomes" id="UP000426444"/>
    </source>
</evidence>
<dbReference type="EMBL" id="CP046457">
    <property type="protein sequence ID" value="QGT99844.1"/>
    <property type="molecule type" value="Genomic_DNA"/>
</dbReference>
<evidence type="ECO:0000259" key="2">
    <source>
        <dbReference type="SMART" id="SM00834"/>
    </source>
</evidence>
<accession>A0A6I6DJ56</accession>